<evidence type="ECO:0000256" key="1">
    <source>
        <dbReference type="ARBA" id="ARBA00022475"/>
    </source>
</evidence>
<evidence type="ECO:0000256" key="8">
    <source>
        <dbReference type="ARBA" id="ARBA00023136"/>
    </source>
</evidence>
<dbReference type="HAMAP" id="MF_01117">
    <property type="entry name" value="CDP_archaeol_synth"/>
    <property type="match status" value="1"/>
</dbReference>
<proteinExistence type="inferred from homology"/>
<keyword evidence="9 11" id="KW-0594">Phospholipid biosynthesis</keyword>
<accession>F8AMB1</accession>
<dbReference type="InterPro" id="IPR032690">
    <property type="entry name" value="CarS"/>
</dbReference>
<dbReference type="AlphaFoldDB" id="F8AMB1"/>
<keyword evidence="10 11" id="KW-1208">Phospholipid metabolism</keyword>
<organism evidence="12 13">
    <name type="scientific">Methanothermococcus okinawensis (strain DSM 14208 / JCM 11175 / IH1)</name>
    <dbReference type="NCBI Taxonomy" id="647113"/>
    <lineage>
        <taxon>Archaea</taxon>
        <taxon>Methanobacteriati</taxon>
        <taxon>Methanobacteriota</taxon>
        <taxon>Methanomada group</taxon>
        <taxon>Methanococci</taxon>
        <taxon>Methanococcales</taxon>
        <taxon>Methanococcaceae</taxon>
        <taxon>Methanothermococcus</taxon>
    </lineage>
</organism>
<dbReference type="eggNOG" id="arCOG04106">
    <property type="taxonomic scope" value="Archaea"/>
</dbReference>
<keyword evidence="5 11" id="KW-0460">Magnesium</keyword>
<comment type="cofactor">
    <cofactor evidence="11">
        <name>Mg(2+)</name>
        <dbReference type="ChEBI" id="CHEBI:18420"/>
    </cofactor>
</comment>
<evidence type="ECO:0000256" key="5">
    <source>
        <dbReference type="ARBA" id="ARBA00022842"/>
    </source>
</evidence>
<comment type="subcellular location">
    <subcellularLocation>
        <location evidence="11">Cell membrane</location>
        <topology evidence="11">Multi-pass membrane protein</topology>
    </subcellularLocation>
</comment>
<keyword evidence="2 11" id="KW-0444">Lipid biosynthesis</keyword>
<dbReference type="PANTHER" id="PTHR39650:SF1">
    <property type="entry name" value="CDP-ARCHAEOL SYNTHASE"/>
    <property type="match status" value="1"/>
</dbReference>
<comment type="function">
    <text evidence="11">Catalyzes the formation of CDP-2,3-bis-(O-geranylgeranyl)-sn-glycerol (CDP-archaeol) from 2,3-bis-(O-geranylgeranyl)-sn-glycerol 1-phosphate (DGGGP) and CTP. This reaction is the third ether-bond-formation step in the biosynthesis of archaeal membrane lipids.</text>
</comment>
<feature type="transmembrane region" description="Helical" evidence="11">
    <location>
        <begin position="177"/>
        <end position="200"/>
    </location>
</feature>
<dbReference type="EMBL" id="CP002792">
    <property type="protein sequence ID" value="AEH06801.1"/>
    <property type="molecule type" value="Genomic_DNA"/>
</dbReference>
<evidence type="ECO:0000313" key="12">
    <source>
        <dbReference type="EMBL" id="AEH06801.1"/>
    </source>
</evidence>
<comment type="catalytic activity">
    <reaction evidence="11">
        <text>2,3-bis-O-(geranylgeranyl)-sn-glycerol 1-phosphate + CTP + H(+) = CDP-2,3-bis-O-(geranylgeranyl)-sn-glycerol + diphosphate</text>
        <dbReference type="Rhea" id="RHEA:25690"/>
        <dbReference type="ChEBI" id="CHEBI:15378"/>
        <dbReference type="ChEBI" id="CHEBI:33019"/>
        <dbReference type="ChEBI" id="CHEBI:37563"/>
        <dbReference type="ChEBI" id="CHEBI:58837"/>
        <dbReference type="ChEBI" id="CHEBI:58838"/>
        <dbReference type="EC" id="2.7.7.67"/>
    </reaction>
</comment>
<gene>
    <name evidence="11" type="primary">carS</name>
    <name evidence="12" type="ordered locus">Metok_0824</name>
</gene>
<dbReference type="InterPro" id="IPR002726">
    <property type="entry name" value="CarS_archaea"/>
</dbReference>
<dbReference type="GO" id="GO:0005886">
    <property type="term" value="C:plasma membrane"/>
    <property type="evidence" value="ECO:0007669"/>
    <property type="project" value="UniProtKB-SubCell"/>
</dbReference>
<evidence type="ECO:0000256" key="4">
    <source>
        <dbReference type="ARBA" id="ARBA00022692"/>
    </source>
</evidence>
<dbReference type="GO" id="GO:0043338">
    <property type="term" value="F:CDP-2,3-bis-(O-geranylgeranyl)-sn-glycerol synthase activity"/>
    <property type="evidence" value="ECO:0007669"/>
    <property type="project" value="UniProtKB-EC"/>
</dbReference>
<feature type="transmembrane region" description="Helical" evidence="11">
    <location>
        <begin position="39"/>
        <end position="61"/>
    </location>
</feature>
<keyword evidence="8 11" id="KW-0472">Membrane</keyword>
<dbReference type="EC" id="2.7.7.67" evidence="11"/>
<feature type="transmembrane region" description="Helical" evidence="11">
    <location>
        <begin position="82"/>
        <end position="103"/>
    </location>
</feature>
<evidence type="ECO:0000256" key="6">
    <source>
        <dbReference type="ARBA" id="ARBA00022989"/>
    </source>
</evidence>
<keyword evidence="4 11" id="KW-0812">Transmembrane</keyword>
<sequence length="206" mass="22944">MFLIIFLMLLSKVLIWMLDVVKYYTRDFMSIIQLIYNSLIYILPAYVANASACIFGGGTPLDMGKKFVDGKRIVGNGVTYRGTFFGILCGIIVAVLEGMIVNLNIVNNIAFYFNIFEWVYIGFLLSLGALFGDMLGSFIKRRIGIAQGKPAPILDQIGFVVFAILFAYPIAPISIEMIIVLLIITPAVHLLGNIVAYLLGVKKVWW</sequence>
<comment type="pathway">
    <text evidence="11">Membrane lipid metabolism; glycerophospholipid metabolism.</text>
</comment>
<dbReference type="KEGG" id="mok:Metok_0824"/>
<evidence type="ECO:0000256" key="2">
    <source>
        <dbReference type="ARBA" id="ARBA00022516"/>
    </source>
</evidence>
<evidence type="ECO:0000256" key="7">
    <source>
        <dbReference type="ARBA" id="ARBA00023098"/>
    </source>
</evidence>
<dbReference type="GO" id="GO:0046474">
    <property type="term" value="P:glycerophospholipid biosynthetic process"/>
    <property type="evidence" value="ECO:0007669"/>
    <property type="project" value="UniProtKB-UniRule"/>
</dbReference>
<keyword evidence="3 11" id="KW-0808">Transferase</keyword>
<feature type="transmembrane region" description="Helical" evidence="11">
    <location>
        <begin position="153"/>
        <end position="171"/>
    </location>
</feature>
<evidence type="ECO:0000313" key="13">
    <source>
        <dbReference type="Proteomes" id="UP000009296"/>
    </source>
</evidence>
<dbReference type="UniPathway" id="UPA00940"/>
<evidence type="ECO:0000256" key="3">
    <source>
        <dbReference type="ARBA" id="ARBA00022679"/>
    </source>
</evidence>
<evidence type="ECO:0000256" key="9">
    <source>
        <dbReference type="ARBA" id="ARBA00023209"/>
    </source>
</evidence>
<keyword evidence="1 11" id="KW-1003">Cell membrane</keyword>
<feature type="transmembrane region" description="Helical" evidence="11">
    <location>
        <begin position="109"/>
        <end position="132"/>
    </location>
</feature>
<dbReference type="Proteomes" id="UP000009296">
    <property type="component" value="Chromosome"/>
</dbReference>
<dbReference type="STRING" id="647113.Metok_0824"/>
<evidence type="ECO:0000256" key="10">
    <source>
        <dbReference type="ARBA" id="ARBA00023264"/>
    </source>
</evidence>
<keyword evidence="6 11" id="KW-1133">Transmembrane helix</keyword>
<dbReference type="PANTHER" id="PTHR39650">
    <property type="entry name" value="CDP-ARCHAEOL SYNTHASE"/>
    <property type="match status" value="1"/>
</dbReference>
<dbReference type="HOGENOM" id="CLU_105710_0_0_2"/>
<name>F8AMB1_METOI</name>
<dbReference type="NCBIfam" id="NF003114">
    <property type="entry name" value="PRK04032.1"/>
    <property type="match status" value="1"/>
</dbReference>
<reference evidence="12" key="1">
    <citation type="submission" date="2011-05" db="EMBL/GenBank/DDBJ databases">
        <title>Complete sequence of chromosome of Methanothermococcus okinawensis IH1.</title>
        <authorList>
            <consortium name="US DOE Joint Genome Institute"/>
            <person name="Lucas S."/>
            <person name="Han J."/>
            <person name="Lapidus A."/>
            <person name="Cheng J.-F."/>
            <person name="Goodwin L."/>
            <person name="Pitluck S."/>
            <person name="Peters L."/>
            <person name="Mikhailova N."/>
            <person name="Held B."/>
            <person name="Han C."/>
            <person name="Tapia R."/>
            <person name="Land M."/>
            <person name="Hauser L."/>
            <person name="Kyrpides N."/>
            <person name="Ivanova N."/>
            <person name="Pagani I."/>
            <person name="Sieprawska-Lupa M."/>
            <person name="Takai K."/>
            <person name="Miyazaki J."/>
            <person name="Whitman W."/>
            <person name="Woyke T."/>
        </authorList>
    </citation>
    <scope>NUCLEOTIDE SEQUENCE [LARGE SCALE GENOMIC DNA]</scope>
    <source>
        <strain evidence="12">IH1</strain>
    </source>
</reference>
<dbReference type="Pfam" id="PF01864">
    <property type="entry name" value="CarS-like"/>
    <property type="match status" value="1"/>
</dbReference>
<keyword evidence="7 11" id="KW-0443">Lipid metabolism</keyword>
<keyword evidence="13" id="KW-1185">Reference proteome</keyword>
<protein>
    <recommendedName>
        <fullName evidence="11">CDP-archaeol synthase</fullName>
        <ecNumber evidence="11">2.7.7.67</ecNumber>
    </recommendedName>
    <alternativeName>
        <fullName evidence="11">CDP-2,3-bis-(O-geranylgeranyl)-sn-glycerol synthase</fullName>
    </alternativeName>
</protein>
<evidence type="ECO:0000256" key="11">
    <source>
        <dbReference type="HAMAP-Rule" id="MF_01117"/>
    </source>
</evidence>
<comment type="similarity">
    <text evidence="11">Belongs to the CDP-archaeol synthase family.</text>
</comment>